<feature type="compositionally biased region" description="Basic and acidic residues" evidence="1">
    <location>
        <begin position="261"/>
        <end position="280"/>
    </location>
</feature>
<feature type="compositionally biased region" description="Polar residues" evidence="1">
    <location>
        <begin position="336"/>
        <end position="355"/>
    </location>
</feature>
<feature type="compositionally biased region" description="Basic and acidic residues" evidence="1">
    <location>
        <begin position="550"/>
        <end position="560"/>
    </location>
</feature>
<feature type="compositionally biased region" description="Basic residues" evidence="1">
    <location>
        <begin position="222"/>
        <end position="231"/>
    </location>
</feature>
<gene>
    <name evidence="2" type="ORF">Sste5346_003441</name>
</gene>
<sequence>MSAATQQPIVPPRPSKAQDTPKIPPRPARRAVDRSLSPSRDRFAPSPLDSLLSKSPNRATFNHGPSHLTSDPIDRSSSVDLPSVGQEGMEYAAVADELNASKSQAGGSRAASPEHTRTVGDDVKLHAPKPSLPAISAKQRVATVTRTDSEKAASFGIGQATGDDSTKKKGSTTSQELSSNEDALDEDEHGIPEIGRQVPMYPNAGDVQAPSPAPDAAANGGKRNHNRKKSARGFGDLPPGSYGLHGHGVIASDKLEKDYYSKHPELIEKEHTPHHSDRTQDYSMTSADLNKIVRETASRGSGIATHDVNGTPSEQVGWQAIEESTSRPASVAPKGKSNSFGSQSSATAKSGTPGISLSGPPDDNVIHVDDPNNRRKSVMFSEDESPDFDYESEAPILAEDEVARDPSAYDHEPAVEPAFERRLSSFDGEEGSSRPSSRPASIYRVSSIPQESAIAEDKAEDDYEPLFKDDNNKTGRAPSISSKSINEETAPRFPSRDIWEDAPSSVHYTAEVSTPDMPIKHEEEEGYVAHRPSSDLPREGETPAQAFARQQEELAEKELQGADAFAENRKPHKPTPTSWIKDKVLAPAGNTHAPTSSPAGSSASSLRRPQLGQRFPSRDVWEDAPESLQLQTVVSNPQEEEVPSPIESSSKPAVPQRPARKLTDPSDKAVPVVPSRPKPKTGLSEEDASKPAVSDKPKPVIPARPVRHQQPSADQEPESVPRSKPAVPARPFGGKIAQLQANFMSDLNKKLKIGPQAPKKEDPEPAEEAPEAEKAPLVDARKGRARGPQRSAPRAAAASPAAAPATSASTLAFSTTTTLYSIDPEDGGLVVTSGKIAEAEPEVEPVAAVAEPVEEKEAKQPVEEEAVKEEVAEPAEKTETIASNTAGEPLVEAKVEASSDSVEPKVVEEPVVEE</sequence>
<dbReference type="Proteomes" id="UP001583186">
    <property type="component" value="Unassembled WGS sequence"/>
</dbReference>
<feature type="region of interest" description="Disordered" evidence="1">
    <location>
        <begin position="299"/>
        <end position="914"/>
    </location>
</feature>
<dbReference type="InterPro" id="IPR021582">
    <property type="entry name" value="Aim21"/>
</dbReference>
<feature type="compositionally biased region" description="Basic and acidic residues" evidence="1">
    <location>
        <begin position="868"/>
        <end position="879"/>
    </location>
</feature>
<feature type="region of interest" description="Disordered" evidence="1">
    <location>
        <begin position="261"/>
        <end position="283"/>
    </location>
</feature>
<feature type="compositionally biased region" description="Low complexity" evidence="1">
    <location>
        <begin position="786"/>
        <end position="818"/>
    </location>
</feature>
<feature type="compositionally biased region" description="Basic and acidic residues" evidence="1">
    <location>
        <begin position="891"/>
        <end position="908"/>
    </location>
</feature>
<feature type="compositionally biased region" description="Low complexity" evidence="1">
    <location>
        <begin position="45"/>
        <end position="56"/>
    </location>
</feature>
<feature type="compositionally biased region" description="Polar residues" evidence="1">
    <location>
        <begin position="308"/>
        <end position="328"/>
    </location>
</feature>
<evidence type="ECO:0008006" key="4">
    <source>
        <dbReference type="Google" id="ProtNLM"/>
    </source>
</evidence>
<dbReference type="EMBL" id="JAWCUI010000015">
    <property type="protein sequence ID" value="KAL1898537.1"/>
    <property type="molecule type" value="Genomic_DNA"/>
</dbReference>
<evidence type="ECO:0000256" key="1">
    <source>
        <dbReference type="SAM" id="MobiDB-lite"/>
    </source>
</evidence>
<reference evidence="2 3" key="1">
    <citation type="journal article" date="2024" name="IMA Fungus">
        <title>IMA Genome - F19 : A genome assembly and annotation guide to empower mycologists, including annotated draft genome sequences of Ceratocystis pirilliformis, Diaporthe australafricana, Fusarium ophioides, Paecilomyces lecythidis, and Sporothrix stenoceras.</title>
        <authorList>
            <person name="Aylward J."/>
            <person name="Wilson A.M."/>
            <person name="Visagie C.M."/>
            <person name="Spraker J."/>
            <person name="Barnes I."/>
            <person name="Buitendag C."/>
            <person name="Ceriani C."/>
            <person name="Del Mar Angel L."/>
            <person name="du Plessis D."/>
            <person name="Fuchs T."/>
            <person name="Gasser K."/>
            <person name="Kramer D."/>
            <person name="Li W."/>
            <person name="Munsamy K."/>
            <person name="Piso A."/>
            <person name="Price J.L."/>
            <person name="Sonnekus B."/>
            <person name="Thomas C."/>
            <person name="van der Nest A."/>
            <person name="van Dijk A."/>
            <person name="van Heerden A."/>
            <person name="van Vuuren N."/>
            <person name="Yilmaz N."/>
            <person name="Duong T.A."/>
            <person name="van der Merwe N.A."/>
            <person name="Wingfield M.J."/>
            <person name="Wingfield B.D."/>
        </authorList>
    </citation>
    <scope>NUCLEOTIDE SEQUENCE [LARGE SCALE GENOMIC DNA]</scope>
    <source>
        <strain evidence="2 3">CMW 5346</strain>
    </source>
</reference>
<evidence type="ECO:0000313" key="2">
    <source>
        <dbReference type="EMBL" id="KAL1898537.1"/>
    </source>
</evidence>
<organism evidence="2 3">
    <name type="scientific">Sporothrix stenoceras</name>
    <dbReference type="NCBI Taxonomy" id="5173"/>
    <lineage>
        <taxon>Eukaryota</taxon>
        <taxon>Fungi</taxon>
        <taxon>Dikarya</taxon>
        <taxon>Ascomycota</taxon>
        <taxon>Pezizomycotina</taxon>
        <taxon>Sordariomycetes</taxon>
        <taxon>Sordariomycetidae</taxon>
        <taxon>Ophiostomatales</taxon>
        <taxon>Ophiostomataceae</taxon>
        <taxon>Sporothrix</taxon>
    </lineage>
</organism>
<feature type="compositionally biased region" description="Basic and acidic residues" evidence="1">
    <location>
        <begin position="532"/>
        <end position="541"/>
    </location>
</feature>
<feature type="compositionally biased region" description="Low complexity" evidence="1">
    <location>
        <begin position="593"/>
        <end position="605"/>
    </location>
</feature>
<feature type="compositionally biased region" description="Acidic residues" evidence="1">
    <location>
        <begin position="381"/>
        <end position="400"/>
    </location>
</feature>
<feature type="compositionally biased region" description="Low complexity" evidence="1">
    <location>
        <begin position="643"/>
        <end position="652"/>
    </location>
</feature>
<feature type="region of interest" description="Disordered" evidence="1">
    <location>
        <begin position="1"/>
        <end position="249"/>
    </location>
</feature>
<feature type="compositionally biased region" description="Basic and acidic residues" evidence="1">
    <location>
        <begin position="853"/>
        <end position="862"/>
    </location>
</feature>
<evidence type="ECO:0000313" key="3">
    <source>
        <dbReference type="Proteomes" id="UP001583186"/>
    </source>
</evidence>
<protein>
    <recommendedName>
        <fullName evidence="4">Altered inheritance of mitochondria protein 21</fullName>
    </recommendedName>
</protein>
<name>A0ABR3ZE31_9PEZI</name>
<keyword evidence="3" id="KW-1185">Reference proteome</keyword>
<feature type="compositionally biased region" description="Basic and acidic residues" evidence="1">
    <location>
        <begin position="364"/>
        <end position="373"/>
    </location>
</feature>
<feature type="compositionally biased region" description="Basic and acidic residues" evidence="1">
    <location>
        <begin position="401"/>
        <end position="424"/>
    </location>
</feature>
<feature type="compositionally biased region" description="Polar residues" evidence="1">
    <location>
        <begin position="171"/>
        <end position="181"/>
    </location>
</feature>
<proteinExistence type="predicted"/>
<comment type="caution">
    <text evidence="2">The sequence shown here is derived from an EMBL/GenBank/DDBJ whole genome shotgun (WGS) entry which is preliminary data.</text>
</comment>
<feature type="compositionally biased region" description="Basic and acidic residues" evidence="1">
    <location>
        <begin position="485"/>
        <end position="499"/>
    </location>
</feature>
<feature type="compositionally biased region" description="Basic and acidic residues" evidence="1">
    <location>
        <begin position="112"/>
        <end position="125"/>
    </location>
</feature>
<accession>A0ABR3ZE31</accession>
<dbReference type="Pfam" id="PF11489">
    <property type="entry name" value="Aim21"/>
    <property type="match status" value="1"/>
</dbReference>
<feature type="compositionally biased region" description="Basic and acidic residues" evidence="1">
    <location>
        <begin position="687"/>
        <end position="698"/>
    </location>
</feature>
<feature type="compositionally biased region" description="Basic and acidic residues" evidence="1">
    <location>
        <begin position="771"/>
        <end position="782"/>
    </location>
</feature>